<keyword evidence="2" id="KW-1185">Reference proteome</keyword>
<evidence type="ECO:0000313" key="2">
    <source>
        <dbReference type="Proteomes" id="UP001218638"/>
    </source>
</evidence>
<sequence>MNAPSSSPDSSPSFVCRSVRWWSARQDADAGGAAPTAGWTSRHVANCPDCLNYFSAVSQLQTGLRQEAQDLATAVDEADIPLGLEDRIWAAVKPEVVPRAPRVRRSLVSQWLKLEVGALAAIAVAAVVWFGWGRVSPSAPVQVPAPVVADFDQADLQELAASLASLPQRVLAPSAEATVAAGSTGALETELSALGSDTRAVWEFLERSFLPSKGPDEVVSS</sequence>
<dbReference type="RefSeq" id="WP_330929568.1">
    <property type="nucleotide sequence ID" value="NZ_CP119075.1"/>
</dbReference>
<dbReference type="KEGG" id="slom:PXH66_22815"/>
<reference evidence="1" key="1">
    <citation type="submission" date="2023-03" db="EMBL/GenBank/DDBJ databases">
        <title>Lomoglobus Profundus gen. nov., sp. nov., a novel member of the phylum Verrucomicrobia, isolated from deep-marine sediment of South China Sea.</title>
        <authorList>
            <person name="Ahmad T."/>
            <person name="Ishaq S.E."/>
            <person name="Wang F."/>
        </authorList>
    </citation>
    <scope>NUCLEOTIDE SEQUENCE</scope>
    <source>
        <strain evidence="1">LMO-M01</strain>
    </source>
</reference>
<dbReference type="Proteomes" id="UP001218638">
    <property type="component" value="Chromosome"/>
</dbReference>
<gene>
    <name evidence="1" type="ORF">PXH66_22815</name>
</gene>
<organism evidence="1 2">
    <name type="scientific">Synoicihabitans lomoniglobus</name>
    <dbReference type="NCBI Taxonomy" id="2909285"/>
    <lineage>
        <taxon>Bacteria</taxon>
        <taxon>Pseudomonadati</taxon>
        <taxon>Verrucomicrobiota</taxon>
        <taxon>Opitutia</taxon>
        <taxon>Opitutales</taxon>
        <taxon>Opitutaceae</taxon>
        <taxon>Synoicihabitans</taxon>
    </lineage>
</organism>
<accession>A0AAF0CP05</accession>
<evidence type="ECO:0008006" key="3">
    <source>
        <dbReference type="Google" id="ProtNLM"/>
    </source>
</evidence>
<dbReference type="EMBL" id="CP119075">
    <property type="protein sequence ID" value="WED65180.1"/>
    <property type="molecule type" value="Genomic_DNA"/>
</dbReference>
<name>A0AAF0CP05_9BACT</name>
<proteinExistence type="predicted"/>
<dbReference type="AlphaFoldDB" id="A0AAF0CP05"/>
<evidence type="ECO:0000313" key="1">
    <source>
        <dbReference type="EMBL" id="WED65180.1"/>
    </source>
</evidence>
<protein>
    <recommendedName>
        <fullName evidence="3">Zinc-finger domain-containing protein</fullName>
    </recommendedName>
</protein>